<dbReference type="SUPFAM" id="SSF144074">
    <property type="entry name" value="E2F-DP heterodimerization region"/>
    <property type="match status" value="1"/>
</dbReference>
<feature type="domain" description="E2F/DP family winged-helix DNA-binding" evidence="7">
    <location>
        <begin position="133"/>
        <end position="198"/>
    </location>
</feature>
<dbReference type="InterPro" id="IPR003316">
    <property type="entry name" value="E2F_WHTH_DNA-bd_dom"/>
</dbReference>
<keyword evidence="2 5" id="KW-0805">Transcription regulation</keyword>
<feature type="region of interest" description="Disordered" evidence="6">
    <location>
        <begin position="107"/>
        <end position="133"/>
    </location>
</feature>
<dbReference type="InterPro" id="IPR036388">
    <property type="entry name" value="WH-like_DNA-bd_sf"/>
</dbReference>
<dbReference type="Gene3D" id="1.10.10.10">
    <property type="entry name" value="Winged helix-like DNA-binding domain superfamily/Winged helix DNA-binding domain"/>
    <property type="match status" value="1"/>
</dbReference>
<evidence type="ECO:0000256" key="1">
    <source>
        <dbReference type="ARBA" id="ARBA00010940"/>
    </source>
</evidence>
<dbReference type="PANTHER" id="PTHR12081">
    <property type="entry name" value="TRANSCRIPTION FACTOR E2F"/>
    <property type="match status" value="1"/>
</dbReference>
<proteinExistence type="inferred from homology"/>
<sequence length="445" mass="48784">MMRIPRGISPSSGRGAVSGLSCPQKKMFSAVRTDFFNTGLTSPLMNSVPAGYLTQIGNTTAAEQRPNCLYATPHGPEPKPVRTSSGRLPAKRRLDLEEPLYLPEFRTPKGKGNSACARAPSPKTPKSPGERTRYDTSLGLLTKKFVGLLSESADGVLDLNWATEVLEVQKRRIYDITNVLEGVQLIRKKSKNNIQWLVSGVFESSSSNSEKTSALKKELSELDRQEKALDDFIQSSSTRLRELTENKDNQRYPFILTLGYVTYQDIRTISSLKDQTVIAVKAPSETKLEVPEASEGLLQICLKSKNGPIEVYLCPEECLEDASPVKNATPRKDYPQTPSATTPSVFPPAKPQPVEGLPSKPQPSMTGTSGSNSLLDVEGILDLPPSLLQITEDQLPGMAFTPDPSGPFVNFSPRLSHDDYLWGLEDGEGVSDFFDTYDLGDLLKT</sequence>
<protein>
    <submittedName>
        <fullName evidence="8">Transcription factor E2F2-like</fullName>
    </submittedName>
</protein>
<comment type="subcellular location">
    <subcellularLocation>
        <location evidence="5">Nucleus</location>
    </subcellularLocation>
</comment>
<evidence type="ECO:0000313" key="9">
    <source>
        <dbReference type="Proteomes" id="UP000472260"/>
    </source>
</evidence>
<dbReference type="GO" id="GO:0000981">
    <property type="term" value="F:DNA-binding transcription factor activity, RNA polymerase II-specific"/>
    <property type="evidence" value="ECO:0007669"/>
    <property type="project" value="TreeGrafter"/>
</dbReference>
<dbReference type="GO" id="GO:0046983">
    <property type="term" value="F:protein dimerization activity"/>
    <property type="evidence" value="ECO:0007669"/>
    <property type="project" value="InterPro"/>
</dbReference>
<evidence type="ECO:0000313" key="8">
    <source>
        <dbReference type="Ensembl" id="ENSSANP00000002268.1"/>
    </source>
</evidence>
<name>A0A671K4P2_9TELE</name>
<feature type="region of interest" description="Disordered" evidence="6">
    <location>
        <begin position="70"/>
        <end position="90"/>
    </location>
</feature>
<feature type="region of interest" description="Disordered" evidence="6">
    <location>
        <begin position="1"/>
        <end position="20"/>
    </location>
</feature>
<reference evidence="8" key="2">
    <citation type="submission" date="2025-09" db="UniProtKB">
        <authorList>
            <consortium name="Ensembl"/>
        </authorList>
    </citation>
    <scope>IDENTIFICATION</scope>
</reference>
<gene>
    <name evidence="8" type="primary">LOC107654836</name>
</gene>
<dbReference type="InterPro" id="IPR036390">
    <property type="entry name" value="WH_DNA-bd_sf"/>
</dbReference>
<feature type="region of interest" description="Disordered" evidence="6">
    <location>
        <begin position="325"/>
        <end position="371"/>
    </location>
</feature>
<keyword evidence="9" id="KW-1185">Reference proteome</keyword>
<accession>A0A671K4P2</accession>
<dbReference type="GO" id="GO:0090575">
    <property type="term" value="C:RNA polymerase II transcription regulator complex"/>
    <property type="evidence" value="ECO:0007669"/>
    <property type="project" value="TreeGrafter"/>
</dbReference>
<evidence type="ECO:0000256" key="6">
    <source>
        <dbReference type="SAM" id="MobiDB-lite"/>
    </source>
</evidence>
<evidence type="ECO:0000256" key="5">
    <source>
        <dbReference type="RuleBase" id="RU003796"/>
    </source>
</evidence>
<feature type="compositionally biased region" description="Polar residues" evidence="6">
    <location>
        <begin position="362"/>
        <end position="371"/>
    </location>
</feature>
<organism evidence="8 9">
    <name type="scientific">Sinocyclocheilus anshuiensis</name>
    <dbReference type="NCBI Taxonomy" id="1608454"/>
    <lineage>
        <taxon>Eukaryota</taxon>
        <taxon>Metazoa</taxon>
        <taxon>Chordata</taxon>
        <taxon>Craniata</taxon>
        <taxon>Vertebrata</taxon>
        <taxon>Euteleostomi</taxon>
        <taxon>Actinopterygii</taxon>
        <taxon>Neopterygii</taxon>
        <taxon>Teleostei</taxon>
        <taxon>Ostariophysi</taxon>
        <taxon>Cypriniformes</taxon>
        <taxon>Cyprinidae</taxon>
        <taxon>Cyprininae</taxon>
        <taxon>Sinocyclocheilus</taxon>
    </lineage>
</organism>
<dbReference type="CDD" id="cd14660">
    <property type="entry name" value="E2F_DD"/>
    <property type="match status" value="1"/>
</dbReference>
<dbReference type="AlphaFoldDB" id="A0A671K4P2"/>
<dbReference type="SUPFAM" id="SSF46785">
    <property type="entry name" value="Winged helix' DNA-binding domain"/>
    <property type="match status" value="1"/>
</dbReference>
<dbReference type="Pfam" id="PF02319">
    <property type="entry name" value="WHD_E2F_TDP"/>
    <property type="match status" value="1"/>
</dbReference>
<keyword evidence="3 5" id="KW-0238">DNA-binding</keyword>
<evidence type="ECO:0000256" key="2">
    <source>
        <dbReference type="ARBA" id="ARBA00023015"/>
    </source>
</evidence>
<dbReference type="InterPro" id="IPR037241">
    <property type="entry name" value="E2F-DP_heterodim"/>
</dbReference>
<dbReference type="Pfam" id="PF16421">
    <property type="entry name" value="E2F_CC-MB"/>
    <property type="match status" value="1"/>
</dbReference>
<dbReference type="Proteomes" id="UP000472260">
    <property type="component" value="Unassembled WGS sequence"/>
</dbReference>
<dbReference type="Gene3D" id="6.10.250.540">
    <property type="match status" value="1"/>
</dbReference>
<dbReference type="GO" id="GO:0000978">
    <property type="term" value="F:RNA polymerase II cis-regulatory region sequence-specific DNA binding"/>
    <property type="evidence" value="ECO:0007669"/>
    <property type="project" value="InterPro"/>
</dbReference>
<dbReference type="InterPro" id="IPR015633">
    <property type="entry name" value="E2F"/>
</dbReference>
<dbReference type="SMART" id="SM01372">
    <property type="entry name" value="E2F_TDP"/>
    <property type="match status" value="1"/>
</dbReference>
<reference evidence="8" key="1">
    <citation type="submission" date="2025-08" db="UniProtKB">
        <authorList>
            <consortium name="Ensembl"/>
        </authorList>
    </citation>
    <scope>IDENTIFICATION</scope>
</reference>
<evidence type="ECO:0000259" key="7">
    <source>
        <dbReference type="SMART" id="SM01372"/>
    </source>
</evidence>
<keyword evidence="5" id="KW-0539">Nucleus</keyword>
<dbReference type="PANTHER" id="PTHR12081:SF102">
    <property type="entry name" value="SI:CH211-160F23.5"/>
    <property type="match status" value="1"/>
</dbReference>
<comment type="similarity">
    <text evidence="1 5">Belongs to the E2F/DP family.</text>
</comment>
<evidence type="ECO:0000256" key="4">
    <source>
        <dbReference type="ARBA" id="ARBA00023163"/>
    </source>
</evidence>
<dbReference type="FunFam" id="1.10.10.10:FF:000008">
    <property type="entry name" value="E2F transcription factor 1"/>
    <property type="match status" value="1"/>
</dbReference>
<dbReference type="Ensembl" id="ENSSANT00000002449.1">
    <property type="protein sequence ID" value="ENSSANP00000002268.1"/>
    <property type="gene ID" value="ENSSANG00000001310.1"/>
</dbReference>
<keyword evidence="4 5" id="KW-0804">Transcription</keyword>
<dbReference type="InterPro" id="IPR032198">
    <property type="entry name" value="E2F_CC-MB"/>
</dbReference>
<evidence type="ECO:0000256" key="3">
    <source>
        <dbReference type="ARBA" id="ARBA00023125"/>
    </source>
</evidence>